<dbReference type="SUPFAM" id="SSF51679">
    <property type="entry name" value="Bacterial luciferase-like"/>
    <property type="match status" value="1"/>
</dbReference>
<dbReference type="GO" id="GO:0008726">
    <property type="term" value="F:alkanesulfonate monooxygenase activity"/>
    <property type="evidence" value="ECO:0007669"/>
    <property type="project" value="TreeGrafter"/>
</dbReference>
<dbReference type="NCBIfam" id="TIGR03621">
    <property type="entry name" value="F420_MSMEG_2516"/>
    <property type="match status" value="1"/>
</dbReference>
<keyword evidence="3" id="KW-0560">Oxidoreductase</keyword>
<dbReference type="Pfam" id="PF00296">
    <property type="entry name" value="Bac_luciferase"/>
    <property type="match status" value="1"/>
</dbReference>
<name>A0A6G9Z7K8_9NOCA</name>
<dbReference type="InterPro" id="IPR036661">
    <property type="entry name" value="Luciferase-like_sf"/>
</dbReference>
<reference evidence="6 7" key="1">
    <citation type="journal article" date="2019" name="ACS Chem. Biol.">
        <title>Identification and Mobilization of a Cryptic Antibiotic Biosynthesis Gene Locus from a Human-Pathogenic Nocardia Isolate.</title>
        <authorList>
            <person name="Herisse M."/>
            <person name="Ishida K."/>
            <person name="Porter J.L."/>
            <person name="Howden B."/>
            <person name="Hertweck C."/>
            <person name="Stinear T.P."/>
            <person name="Pidot S.J."/>
        </authorList>
    </citation>
    <scope>NUCLEOTIDE SEQUENCE [LARGE SCALE GENOMIC DNA]</scope>
    <source>
        <strain evidence="6 7">AUSMDU00012715</strain>
    </source>
</reference>
<evidence type="ECO:0000313" key="6">
    <source>
        <dbReference type="EMBL" id="QIS21579.1"/>
    </source>
</evidence>
<dbReference type="Proteomes" id="UP000500953">
    <property type="component" value="Chromosome"/>
</dbReference>
<evidence type="ECO:0000256" key="3">
    <source>
        <dbReference type="ARBA" id="ARBA00023002"/>
    </source>
</evidence>
<organism evidence="6 7">
    <name type="scientific">Nocardia terpenica</name>
    <dbReference type="NCBI Taxonomy" id="455432"/>
    <lineage>
        <taxon>Bacteria</taxon>
        <taxon>Bacillati</taxon>
        <taxon>Actinomycetota</taxon>
        <taxon>Actinomycetes</taxon>
        <taxon>Mycobacteriales</taxon>
        <taxon>Nocardiaceae</taxon>
        <taxon>Nocardia</taxon>
    </lineage>
</organism>
<dbReference type="EMBL" id="CP046173">
    <property type="protein sequence ID" value="QIS21579.1"/>
    <property type="molecule type" value="Genomic_DNA"/>
</dbReference>
<dbReference type="RefSeq" id="WP_167488868.1">
    <property type="nucleotide sequence ID" value="NZ_CP046173.1"/>
</dbReference>
<gene>
    <name evidence="6" type="ORF">F6W96_27815</name>
</gene>
<sequence length="289" mass="31611">MAVREFRFGASGVAPVSRAEWQAAARQVEAWGYDTLLVPDHLGMVAPFPALMAAADVTERIRLGTMVVNTGLWRPAMLARDAAGVDQLSDGRLELGLGAGNDAFRVEFEKAGLPYHGARQRIEFMEQTVTQLRALFADPEHYPRPAQQDIPILIAGQGDRLLSAATRHADIVGISGVRPGESPTEKGTLAERIAYIKKVAGDRLPRIEINMMIIGVTITGSGTPDFTLPRFFYPDLSDDELLTVPGILHGTVDQMADTLRHYRETYGITYFTVAPPAVKAFAEVIARIR</sequence>
<dbReference type="Gene3D" id="3.20.20.30">
    <property type="entry name" value="Luciferase-like domain"/>
    <property type="match status" value="1"/>
</dbReference>
<dbReference type="InterPro" id="IPR019923">
    <property type="entry name" value="Lucif-like_OxRdtase_MSMEG_2516"/>
</dbReference>
<dbReference type="PANTHER" id="PTHR42847">
    <property type="entry name" value="ALKANESULFONATE MONOOXYGENASE"/>
    <property type="match status" value="1"/>
</dbReference>
<proteinExistence type="predicted"/>
<evidence type="ECO:0000256" key="1">
    <source>
        <dbReference type="ARBA" id="ARBA00022630"/>
    </source>
</evidence>
<evidence type="ECO:0000256" key="2">
    <source>
        <dbReference type="ARBA" id="ARBA00022643"/>
    </source>
</evidence>
<keyword evidence="1" id="KW-0285">Flavoprotein</keyword>
<evidence type="ECO:0000259" key="5">
    <source>
        <dbReference type="Pfam" id="PF00296"/>
    </source>
</evidence>
<keyword evidence="2" id="KW-0288">FMN</keyword>
<keyword evidence="4" id="KW-0503">Monooxygenase</keyword>
<accession>A0A6G9Z7K8</accession>
<dbReference type="PANTHER" id="PTHR42847:SF4">
    <property type="entry name" value="ALKANESULFONATE MONOOXYGENASE-RELATED"/>
    <property type="match status" value="1"/>
</dbReference>
<evidence type="ECO:0000313" key="7">
    <source>
        <dbReference type="Proteomes" id="UP000500953"/>
    </source>
</evidence>
<feature type="domain" description="Luciferase-like" evidence="5">
    <location>
        <begin position="7"/>
        <end position="181"/>
    </location>
</feature>
<protein>
    <submittedName>
        <fullName evidence="6">TIGR03621 family F420-dependent LLM class oxidoreductase</fullName>
    </submittedName>
</protein>
<dbReference type="AlphaFoldDB" id="A0A6G9Z7K8"/>
<evidence type="ECO:0000256" key="4">
    <source>
        <dbReference type="ARBA" id="ARBA00023033"/>
    </source>
</evidence>
<dbReference type="InterPro" id="IPR011251">
    <property type="entry name" value="Luciferase-like_dom"/>
</dbReference>
<dbReference type="InterPro" id="IPR050172">
    <property type="entry name" value="SsuD_RutA_monooxygenase"/>
</dbReference>
<dbReference type="GO" id="GO:0046306">
    <property type="term" value="P:alkanesulfonate catabolic process"/>
    <property type="evidence" value="ECO:0007669"/>
    <property type="project" value="TreeGrafter"/>
</dbReference>